<proteinExistence type="inferred from homology"/>
<dbReference type="PROSITE" id="PS51900">
    <property type="entry name" value="CB"/>
    <property type="match status" value="1"/>
</dbReference>
<feature type="domain" description="Core-binding (CB)" evidence="6">
    <location>
        <begin position="58"/>
        <end position="139"/>
    </location>
</feature>
<dbReference type="CDD" id="cd01189">
    <property type="entry name" value="INT_ICEBs1_C_like"/>
    <property type="match status" value="1"/>
</dbReference>
<name>A0A846ZHA7_9LACO</name>
<evidence type="ECO:0000259" key="5">
    <source>
        <dbReference type="PROSITE" id="PS51898"/>
    </source>
</evidence>
<keyword evidence="2 4" id="KW-0238">DNA-binding</keyword>
<organism evidence="7 8">
    <name type="scientific">Leuconostoc holzapfelii</name>
    <dbReference type="NCBI Taxonomy" id="434464"/>
    <lineage>
        <taxon>Bacteria</taxon>
        <taxon>Bacillati</taxon>
        <taxon>Bacillota</taxon>
        <taxon>Bacilli</taxon>
        <taxon>Lactobacillales</taxon>
        <taxon>Lactobacillaceae</taxon>
        <taxon>Leuconostoc</taxon>
    </lineage>
</organism>
<evidence type="ECO:0000313" key="7">
    <source>
        <dbReference type="EMBL" id="NKZ18542.1"/>
    </source>
</evidence>
<dbReference type="InterPro" id="IPR002104">
    <property type="entry name" value="Integrase_catalytic"/>
</dbReference>
<dbReference type="InterPro" id="IPR050090">
    <property type="entry name" value="Tyrosine_recombinase_XerCD"/>
</dbReference>
<feature type="domain" description="Tyr recombinase" evidence="5">
    <location>
        <begin position="163"/>
        <end position="347"/>
    </location>
</feature>
<evidence type="ECO:0000256" key="3">
    <source>
        <dbReference type="ARBA" id="ARBA00023172"/>
    </source>
</evidence>
<dbReference type="PANTHER" id="PTHR30349">
    <property type="entry name" value="PHAGE INTEGRASE-RELATED"/>
    <property type="match status" value="1"/>
</dbReference>
<comment type="caution">
    <text evidence="7">The sequence shown here is derived from an EMBL/GenBank/DDBJ whole genome shotgun (WGS) entry which is preliminary data.</text>
</comment>
<dbReference type="InterPro" id="IPR028259">
    <property type="entry name" value="AP2-like_int_N"/>
</dbReference>
<dbReference type="Gene3D" id="1.10.443.10">
    <property type="entry name" value="Intergrase catalytic core"/>
    <property type="match status" value="1"/>
</dbReference>
<dbReference type="InterPro" id="IPR010998">
    <property type="entry name" value="Integrase_recombinase_N"/>
</dbReference>
<accession>A0A846ZHA7</accession>
<gene>
    <name evidence="7" type="ORF">HF966_05065</name>
</gene>
<evidence type="ECO:0000256" key="1">
    <source>
        <dbReference type="ARBA" id="ARBA00008857"/>
    </source>
</evidence>
<dbReference type="Proteomes" id="UP000590460">
    <property type="component" value="Unassembled WGS sequence"/>
</dbReference>
<dbReference type="GO" id="GO:0003677">
    <property type="term" value="F:DNA binding"/>
    <property type="evidence" value="ECO:0007669"/>
    <property type="project" value="UniProtKB-UniRule"/>
</dbReference>
<evidence type="ECO:0000313" key="8">
    <source>
        <dbReference type="Proteomes" id="UP000590460"/>
    </source>
</evidence>
<dbReference type="InterPro" id="IPR013762">
    <property type="entry name" value="Integrase-like_cat_sf"/>
</dbReference>
<dbReference type="EMBL" id="JAAXPO010000005">
    <property type="protein sequence ID" value="NKZ18542.1"/>
    <property type="molecule type" value="Genomic_DNA"/>
</dbReference>
<dbReference type="GO" id="GO:0015074">
    <property type="term" value="P:DNA integration"/>
    <property type="evidence" value="ECO:0007669"/>
    <property type="project" value="InterPro"/>
</dbReference>
<sequence>MASIYKRGKTWTANVFVIQDGARKRKTKSGFGTKREAQAWSVDAEMKKKNNEFSVDNVVFTEAFEEWYHIFKEPQLETATKQWYRTTLSVLKSNWENKKLSEVTSKDFQILINEYGSNHVKSSVSHIKNITSAFVRYAVDENMILKDFTRNVKTYSVVKSKDKELKFLETDEMEKLIERVKNNNAVTSRMILTAIYSGLRFSEVAGLTKGDFDFKNSTISVNKSWQIHDQAFKQTKTKTSNRIVSMPNSFVEIAKKWTFGDTFAFEGDNGTPPSDNAANKQLRRLLEQDNSKIITFHGLRHTHASYLLAKDVSIQYVSERLGHADVNITLSTYAHLLDKKRSEETDKALSLLDEL</sequence>
<dbReference type="AlphaFoldDB" id="A0A846ZHA7"/>
<evidence type="ECO:0000259" key="6">
    <source>
        <dbReference type="PROSITE" id="PS51900"/>
    </source>
</evidence>
<evidence type="ECO:0000256" key="4">
    <source>
        <dbReference type="PROSITE-ProRule" id="PRU01248"/>
    </source>
</evidence>
<dbReference type="RefSeq" id="WP_168676811.1">
    <property type="nucleotide sequence ID" value="NZ_BPKV01000007.1"/>
</dbReference>
<dbReference type="Pfam" id="PF00589">
    <property type="entry name" value="Phage_integrase"/>
    <property type="match status" value="1"/>
</dbReference>
<comment type="similarity">
    <text evidence="1">Belongs to the 'phage' integrase family.</text>
</comment>
<dbReference type="InterPro" id="IPR044068">
    <property type="entry name" value="CB"/>
</dbReference>
<dbReference type="PANTHER" id="PTHR30349:SF64">
    <property type="entry name" value="PROPHAGE INTEGRASE INTD-RELATED"/>
    <property type="match status" value="1"/>
</dbReference>
<protein>
    <submittedName>
        <fullName evidence="7">Site-specific integrase</fullName>
    </submittedName>
</protein>
<dbReference type="PROSITE" id="PS51898">
    <property type="entry name" value="TYR_RECOMBINASE"/>
    <property type="match status" value="1"/>
</dbReference>
<evidence type="ECO:0000256" key="2">
    <source>
        <dbReference type="ARBA" id="ARBA00023125"/>
    </source>
</evidence>
<dbReference type="InterPro" id="IPR011010">
    <property type="entry name" value="DNA_brk_join_enz"/>
</dbReference>
<dbReference type="GO" id="GO:0006310">
    <property type="term" value="P:DNA recombination"/>
    <property type="evidence" value="ECO:0007669"/>
    <property type="project" value="UniProtKB-KW"/>
</dbReference>
<dbReference type="SUPFAM" id="SSF56349">
    <property type="entry name" value="DNA breaking-rejoining enzymes"/>
    <property type="match status" value="1"/>
</dbReference>
<keyword evidence="3" id="KW-0233">DNA recombination</keyword>
<dbReference type="Gene3D" id="1.10.150.130">
    <property type="match status" value="1"/>
</dbReference>
<dbReference type="Pfam" id="PF14657">
    <property type="entry name" value="Arm-DNA-bind_4"/>
    <property type="match status" value="1"/>
</dbReference>
<reference evidence="7 8" key="1">
    <citation type="submission" date="2020-04" db="EMBL/GenBank/DDBJ databases">
        <title>MicrobeNet Type strains.</title>
        <authorList>
            <person name="Nicholson A.C."/>
        </authorList>
    </citation>
    <scope>NUCLEOTIDE SEQUENCE [LARGE SCALE GENOMIC DNA]</scope>
    <source>
        <strain evidence="7 8">CCUG 54536</strain>
    </source>
</reference>